<evidence type="ECO:0000313" key="1">
    <source>
        <dbReference type="EMBL" id="SFC37088.1"/>
    </source>
</evidence>
<reference evidence="1 2" key="1">
    <citation type="submission" date="2016-10" db="EMBL/GenBank/DDBJ databases">
        <authorList>
            <person name="de Groot N.N."/>
        </authorList>
    </citation>
    <scope>NUCLEOTIDE SEQUENCE [LARGE SCALE GENOMIC DNA]</scope>
    <source>
        <strain evidence="1 2">DSM 6059</strain>
    </source>
</reference>
<name>A0A1I1IS17_9GAMM</name>
<dbReference type="OrthoDB" id="6092950at2"/>
<accession>A0A1I1IS17</accession>
<organism evidence="1 2">
    <name type="scientific">Pseudoalteromonas denitrificans DSM 6059</name>
    <dbReference type="NCBI Taxonomy" id="1123010"/>
    <lineage>
        <taxon>Bacteria</taxon>
        <taxon>Pseudomonadati</taxon>
        <taxon>Pseudomonadota</taxon>
        <taxon>Gammaproteobacteria</taxon>
        <taxon>Alteromonadales</taxon>
        <taxon>Pseudoalteromonadaceae</taxon>
        <taxon>Pseudoalteromonas</taxon>
    </lineage>
</organism>
<dbReference type="RefSeq" id="WP_091982419.1">
    <property type="nucleotide sequence ID" value="NZ_FOLO01000008.1"/>
</dbReference>
<dbReference type="STRING" id="1123010.SAMN02745724_01526"/>
<proteinExistence type="predicted"/>
<protein>
    <recommendedName>
        <fullName evidence="3">Phage integrase family protein</fullName>
    </recommendedName>
</protein>
<evidence type="ECO:0000313" key="2">
    <source>
        <dbReference type="Proteomes" id="UP000198862"/>
    </source>
</evidence>
<gene>
    <name evidence="1" type="ORF">SAMN02745724_01526</name>
</gene>
<dbReference type="EMBL" id="FOLO01000008">
    <property type="protein sequence ID" value="SFC37088.1"/>
    <property type="molecule type" value="Genomic_DNA"/>
</dbReference>
<dbReference type="AlphaFoldDB" id="A0A1I1IS17"/>
<keyword evidence="2" id="KW-1185">Reference proteome</keyword>
<evidence type="ECO:0008006" key="3">
    <source>
        <dbReference type="Google" id="ProtNLM"/>
    </source>
</evidence>
<dbReference type="Proteomes" id="UP000198862">
    <property type="component" value="Unassembled WGS sequence"/>
</dbReference>
<sequence length="692" mass="78873">MAKSKKTKIKLSIPDSKVATLPVVDVNGLPKYKHYTDSLYHSVRLFFEEPKSTDEVTDSRYPRKSYFRAAKYSTGKKDAFLMVRDGKELVGYEIATTFAQLTIKKMSLADISKSTLGKIHSTINSLFGFLSTLESPPTSADKLSMEHVSRWLSTLTTNTAKTYKSHFKTLVDLHPTLSKRNLTAIKLKEKTTSVRDLSKVDLDKLKEEYDYSDKELIQILAYAFYEIEQAQRHFNALEKSSEIGLGDDFIPLNNVKMSNKKIFELLESGNEGHEKLLKNIYIYIRNERNGIRHTPYSSDLNYFMARLRTACSRKNKYNHLDSFMDFLYSLGWAITGGKTESKVKYASILSLQSDHHELAILLYTLITTGLNLETVLDWRVRVNDKLWYDIFDVELGVTSKTPSRDKSIVLVGKKAKGYGSSKFISTPVKINSPLYNYLKFLDSNRNADRTFFFNISDLHRKLTAFALNYNIVDDSGASLKSIETRRIRKVFAGHKLLRLLKDVKNADELIAKLKDALNHSQFDTTLFSYILKSGVGNLVINSAIVALTSDLLEKALTFQGKIKEDGERSSDTHKVYLCDCSDPSNPSHELPIAVSCRKYDMCLGCERSEVYSEHLPAICYRIMQYENKQSSDPEIFKVTLEDRLYIARDTIDKFRIRHQNGVELVELAYEQANNAMQNETPLLPPILQTGGI</sequence>